<evidence type="ECO:0000256" key="1">
    <source>
        <dbReference type="ARBA" id="ARBA00007626"/>
    </source>
</evidence>
<evidence type="ECO:0008006" key="7">
    <source>
        <dbReference type="Google" id="ProtNLM"/>
    </source>
</evidence>
<organism evidence="5 6">
    <name type="scientific">Erythranthe guttata</name>
    <name type="common">Yellow monkey flower</name>
    <name type="synonym">Mimulus guttatus</name>
    <dbReference type="NCBI Taxonomy" id="4155"/>
    <lineage>
        <taxon>Eukaryota</taxon>
        <taxon>Viridiplantae</taxon>
        <taxon>Streptophyta</taxon>
        <taxon>Embryophyta</taxon>
        <taxon>Tracheophyta</taxon>
        <taxon>Spermatophyta</taxon>
        <taxon>Magnoliopsida</taxon>
        <taxon>eudicotyledons</taxon>
        <taxon>Gunneridae</taxon>
        <taxon>Pentapetalae</taxon>
        <taxon>asterids</taxon>
        <taxon>lamiids</taxon>
        <taxon>Lamiales</taxon>
        <taxon>Phrymaceae</taxon>
        <taxon>Erythranthe</taxon>
    </lineage>
</organism>
<dbReference type="EMBL" id="KI630404">
    <property type="protein sequence ID" value="EYU40343.1"/>
    <property type="molecule type" value="Genomic_DNA"/>
</dbReference>
<dbReference type="Pfam" id="PF13812">
    <property type="entry name" value="PPR_3"/>
    <property type="match status" value="1"/>
</dbReference>
<evidence type="ECO:0000256" key="2">
    <source>
        <dbReference type="ARBA" id="ARBA00022737"/>
    </source>
</evidence>
<dbReference type="PANTHER" id="PTHR45717">
    <property type="entry name" value="OS12G0527900 PROTEIN"/>
    <property type="match status" value="1"/>
</dbReference>
<evidence type="ECO:0000313" key="5">
    <source>
        <dbReference type="EMBL" id="EYU40343.1"/>
    </source>
</evidence>
<dbReference type="Proteomes" id="UP000030748">
    <property type="component" value="Unassembled WGS sequence"/>
</dbReference>
<evidence type="ECO:0000256" key="3">
    <source>
        <dbReference type="PROSITE-ProRule" id="PRU00708"/>
    </source>
</evidence>
<name>A0A022RKS3_ERYGU</name>
<feature type="repeat" description="PPR" evidence="3">
    <location>
        <begin position="250"/>
        <end position="280"/>
    </location>
</feature>
<dbReference type="InterPro" id="IPR011990">
    <property type="entry name" value="TPR-like_helical_dom_sf"/>
</dbReference>
<dbReference type="AlphaFoldDB" id="A0A022RKS3"/>
<dbReference type="PROSITE" id="PS51375">
    <property type="entry name" value="PPR"/>
    <property type="match status" value="3"/>
</dbReference>
<keyword evidence="6" id="KW-1185">Reference proteome</keyword>
<dbReference type="GO" id="GO:0003729">
    <property type="term" value="F:mRNA binding"/>
    <property type="evidence" value="ECO:0007669"/>
    <property type="project" value="UniProtKB-ARBA"/>
</dbReference>
<gene>
    <name evidence="5" type="ORF">MIMGU_mgv1a004109mg</name>
</gene>
<feature type="repeat" description="PPR" evidence="3">
    <location>
        <begin position="391"/>
        <end position="425"/>
    </location>
</feature>
<reference evidence="5 6" key="1">
    <citation type="journal article" date="2013" name="Proc. Natl. Acad. Sci. U.S.A.">
        <title>Fine-scale variation in meiotic recombination in Mimulus inferred from population shotgun sequencing.</title>
        <authorList>
            <person name="Hellsten U."/>
            <person name="Wright K.M."/>
            <person name="Jenkins J."/>
            <person name="Shu S."/>
            <person name="Yuan Y."/>
            <person name="Wessler S.R."/>
            <person name="Schmutz J."/>
            <person name="Willis J.H."/>
            <person name="Rokhsar D.S."/>
        </authorList>
    </citation>
    <scope>NUCLEOTIDE SEQUENCE [LARGE SCALE GENOMIC DNA]</scope>
    <source>
        <strain evidence="6">cv. DUN x IM62</strain>
    </source>
</reference>
<dbReference type="PhylomeDB" id="A0A022RKS3"/>
<dbReference type="NCBIfam" id="TIGR00756">
    <property type="entry name" value="PPR"/>
    <property type="match status" value="2"/>
</dbReference>
<dbReference type="Pfam" id="PF01535">
    <property type="entry name" value="PPR"/>
    <property type="match status" value="3"/>
</dbReference>
<evidence type="ECO:0000256" key="4">
    <source>
        <dbReference type="SAM" id="MobiDB-lite"/>
    </source>
</evidence>
<feature type="region of interest" description="Disordered" evidence="4">
    <location>
        <begin position="1"/>
        <end position="24"/>
    </location>
</feature>
<comment type="similarity">
    <text evidence="1">Belongs to the PPR family. P subfamily.</text>
</comment>
<dbReference type="InterPro" id="IPR002885">
    <property type="entry name" value="PPR_rpt"/>
</dbReference>
<keyword evidence="2" id="KW-0677">Repeat</keyword>
<feature type="repeat" description="PPR" evidence="3">
    <location>
        <begin position="180"/>
        <end position="214"/>
    </location>
</feature>
<dbReference type="FunFam" id="1.25.40.10:FF:000516">
    <property type="entry name" value="Pentatricopeptide repeat-containing protein"/>
    <property type="match status" value="1"/>
</dbReference>
<protein>
    <recommendedName>
        <fullName evidence="7">Pentacotripeptide-repeat region of PRORP domain-containing protein</fullName>
    </recommendedName>
</protein>
<accession>A0A022RKS3</accession>
<dbReference type="FunFam" id="1.25.40.10:FF:000253">
    <property type="entry name" value="Pentatricopeptide repeat-containing protein"/>
    <property type="match status" value="1"/>
</dbReference>
<dbReference type="eggNOG" id="KOG4197">
    <property type="taxonomic scope" value="Eukaryota"/>
</dbReference>
<dbReference type="Gene3D" id="1.25.40.10">
    <property type="entry name" value="Tetratricopeptide repeat domain"/>
    <property type="match status" value="2"/>
</dbReference>
<dbReference type="PANTHER" id="PTHR45717:SF3">
    <property type="entry name" value="OS04G0544400 PROTEIN"/>
    <property type="match status" value="1"/>
</dbReference>
<dbReference type="GO" id="GO:0005739">
    <property type="term" value="C:mitochondrion"/>
    <property type="evidence" value="ECO:0000318"/>
    <property type="project" value="GO_Central"/>
</dbReference>
<proteinExistence type="inferred from homology"/>
<evidence type="ECO:0000313" key="6">
    <source>
        <dbReference type="Proteomes" id="UP000030748"/>
    </source>
</evidence>
<sequence>MILQPTTPKPPPNHHHHHHHHHHNQIHLFSPNTLSFSLKQPPAICNTHRNPLFVACSSISQVHSYGTLDYERRPMLNWNAVYKQISMLDDPKLGSASVLNQVENDDKRLTKWELCRIVKELRKFKRFKYALEVYDWMNNRAERYRITTSDTAIQLDLIAKVHGIASAEHYFLKLPDALKDKRIYGSLLNVYARSRMREKSESLMDIMRSKGYASHALPFNVMMTLYMNLKDHEKLESLISELKEKNIALDIYTYNIWLSSCGAKGAVEKMEEVFELMSADPAINPNWTTFSTMATVYIKLGHLEKAEDCLKKIESRVTGRDRLPYHYLISLYGSAHNKDEVYRVWNLYKASFFNIPNLGYHTVISALARTDEMEGAEKIYDEWLSVKSFFDPRITNILLSSYVRKGLSQKAETMFGQMIEAGGKPNSMTWEIFAEDHIRNTRISEALSCLNSATLADGSKNWRPNPSNVSSILKICEQQADVASKDALLAILRRMGCLNDVSYMSYIPMLSGERIPGGVSVAEDSDGGDDGTFGLLNELQETL</sequence>
<feature type="compositionally biased region" description="Basic residues" evidence="4">
    <location>
        <begin position="12"/>
        <end position="24"/>
    </location>
</feature>
<dbReference type="STRING" id="4155.A0A022RKS3"/>